<dbReference type="AlphaFoldDB" id="A0A1Y3YJD1"/>
<dbReference type="RefSeq" id="WP_087394329.1">
    <property type="nucleotide sequence ID" value="NZ_CABJFF010000003.1"/>
</dbReference>
<feature type="domain" description="Gliding motility-associated protein GldM N-terminal" evidence="2">
    <location>
        <begin position="33"/>
        <end position="221"/>
    </location>
</feature>
<proteinExistence type="predicted"/>
<feature type="domain" description="Gliding motility-associated protein GldM C-terminal" evidence="1">
    <location>
        <begin position="408"/>
        <end position="513"/>
    </location>
</feature>
<dbReference type="InterPro" id="IPR022719">
    <property type="entry name" value="Motility-assoc_prot_GldM_C"/>
</dbReference>
<accession>A0A1Y3YJD1</accession>
<feature type="domain" description="Gliding motility-associated protein GldM first immunoglobulin-like" evidence="3">
    <location>
        <begin position="225"/>
        <end position="320"/>
    </location>
</feature>
<dbReference type="InterPro" id="IPR048406">
    <property type="entry name" value="GldM_Ig-like-2"/>
</dbReference>
<dbReference type="Pfam" id="PF12081">
    <property type="entry name" value="GldM_1st"/>
    <property type="match status" value="1"/>
</dbReference>
<dbReference type="InterPro" id="IPR022720">
    <property type="entry name" value="Motility-assoc_prot_GldM_N"/>
</dbReference>
<evidence type="ECO:0000259" key="1">
    <source>
        <dbReference type="Pfam" id="PF12080"/>
    </source>
</evidence>
<evidence type="ECO:0000313" key="5">
    <source>
        <dbReference type="EMBL" id="RGU58161.1"/>
    </source>
</evidence>
<gene>
    <name evidence="5" type="primary">gldM</name>
    <name evidence="5" type="ORF">DWW57_03650</name>
</gene>
<evidence type="ECO:0000259" key="4">
    <source>
        <dbReference type="Pfam" id="PF21602"/>
    </source>
</evidence>
<reference evidence="5 6" key="1">
    <citation type="submission" date="2018-08" db="EMBL/GenBank/DDBJ databases">
        <title>A genome reference for cultivated species of the human gut microbiota.</title>
        <authorList>
            <person name="Zou Y."/>
            <person name="Xue W."/>
            <person name="Luo G."/>
        </authorList>
    </citation>
    <scope>NUCLEOTIDE SEQUENCE [LARGE SCALE GENOMIC DNA]</scope>
    <source>
        <strain evidence="5 6">AF16-14</strain>
    </source>
</reference>
<dbReference type="Pfam" id="PF21602">
    <property type="entry name" value="GldM_3rd"/>
    <property type="match status" value="1"/>
</dbReference>
<dbReference type="Pfam" id="PF12080">
    <property type="entry name" value="GldM_4th"/>
    <property type="match status" value="1"/>
</dbReference>
<organism evidence="5 6">
    <name type="scientific">Odoribacter splanchnicus</name>
    <dbReference type="NCBI Taxonomy" id="28118"/>
    <lineage>
        <taxon>Bacteria</taxon>
        <taxon>Pseudomonadati</taxon>
        <taxon>Bacteroidota</taxon>
        <taxon>Bacteroidia</taxon>
        <taxon>Bacteroidales</taxon>
        <taxon>Odoribacteraceae</taxon>
        <taxon>Odoribacter</taxon>
    </lineage>
</organism>
<dbReference type="InterPro" id="IPR019859">
    <property type="entry name" value="Motility-assoc_prot_GldM"/>
</dbReference>
<dbReference type="Pfam" id="PF21601">
    <property type="entry name" value="GldM_2nd"/>
    <property type="match status" value="1"/>
</dbReference>
<dbReference type="NCBIfam" id="TIGR03517">
    <property type="entry name" value="GldM_gliding"/>
    <property type="match status" value="1"/>
</dbReference>
<sequence>MGAKNCPETPRQKMIGMMYLVLTAMLALNVSADVLDAFTKVQQGLTSTIANFTKKNADLYNDIEMAYNLNQTKVAAVREKTNEIRKSTQELVDYIEQLKYKMVVLADGEEDADVMNIKAKDNLDIGGQVMVLQGKGKELREMITAYREQLSGLIADKDSVLKNSVLTHLATDDPKPVDGEFKSWEVSKFEGIPLVGVVTLLTMYQADILSTESDVVKYLFSSMDAESFKFNKLEALVIPESRYILKGETFKAKIMLAATDSTQKPVVIANGRNVAYQGDYAVYSEPATTAGFRKVKGVINYITPSGTSLPRDFELEYEVADPAVVISPTKMNVFYLGVDNPVALAAPGISPEAIEPQITNGTIHKQENGKYIVRPAVAGKPCSITVMADVQGQKRELQTQTFRVKEVPDPVAKVNGQKGGKIKKNVLMAAGQVDVEMENFDFDMKFTVENFSIYTVIDGFVQEVTKSDKGNFSDAQLKMIGKLKRNQALTIENIVVKGPDGTTRKLQSIPFRIE</sequence>
<dbReference type="InterPro" id="IPR048405">
    <property type="entry name" value="GldM_Ig-like-1"/>
</dbReference>
<protein>
    <submittedName>
        <fullName evidence="5">Gliding motility protein GldM</fullName>
    </submittedName>
</protein>
<dbReference type="EMBL" id="QRYC01000003">
    <property type="protein sequence ID" value="RGU58161.1"/>
    <property type="molecule type" value="Genomic_DNA"/>
</dbReference>
<evidence type="ECO:0000313" key="6">
    <source>
        <dbReference type="Proteomes" id="UP000284243"/>
    </source>
</evidence>
<comment type="caution">
    <text evidence="5">The sequence shown here is derived from an EMBL/GenBank/DDBJ whole genome shotgun (WGS) entry which is preliminary data.</text>
</comment>
<feature type="domain" description="Gliding motility-associated protein GldM second immunoglobulin-like" evidence="4">
    <location>
        <begin position="324"/>
        <end position="405"/>
    </location>
</feature>
<evidence type="ECO:0000259" key="3">
    <source>
        <dbReference type="Pfam" id="PF21601"/>
    </source>
</evidence>
<dbReference type="Proteomes" id="UP000284243">
    <property type="component" value="Unassembled WGS sequence"/>
</dbReference>
<name>A0A1Y3YJD1_9BACT</name>
<evidence type="ECO:0000259" key="2">
    <source>
        <dbReference type="Pfam" id="PF12081"/>
    </source>
</evidence>